<comment type="caution">
    <text evidence="1">The sequence shown here is derived from an EMBL/GenBank/DDBJ whole genome shotgun (WGS) entry which is preliminary data.</text>
</comment>
<dbReference type="EMBL" id="JAVREJ010000013">
    <property type="protein sequence ID" value="MDT0351622.1"/>
    <property type="molecule type" value="Genomic_DNA"/>
</dbReference>
<organism evidence="1 2">
    <name type="scientific">Pseudonocardia charpentierae</name>
    <dbReference type="NCBI Taxonomy" id="3075545"/>
    <lineage>
        <taxon>Bacteria</taxon>
        <taxon>Bacillati</taxon>
        <taxon>Actinomycetota</taxon>
        <taxon>Actinomycetes</taxon>
        <taxon>Pseudonocardiales</taxon>
        <taxon>Pseudonocardiaceae</taxon>
        <taxon>Pseudonocardia</taxon>
    </lineage>
</organism>
<keyword evidence="2" id="KW-1185">Reference proteome</keyword>
<dbReference type="RefSeq" id="WP_311558015.1">
    <property type="nucleotide sequence ID" value="NZ_JAVREJ010000013.1"/>
</dbReference>
<reference evidence="2" key="1">
    <citation type="submission" date="2023-07" db="EMBL/GenBank/DDBJ databases">
        <title>30 novel species of actinomycetes from the DSMZ collection.</title>
        <authorList>
            <person name="Nouioui I."/>
        </authorList>
    </citation>
    <scope>NUCLEOTIDE SEQUENCE [LARGE SCALE GENOMIC DNA]</scope>
    <source>
        <strain evidence="2">DSM 45834</strain>
    </source>
</reference>
<dbReference type="Proteomes" id="UP001183202">
    <property type="component" value="Unassembled WGS sequence"/>
</dbReference>
<evidence type="ECO:0000313" key="2">
    <source>
        <dbReference type="Proteomes" id="UP001183202"/>
    </source>
</evidence>
<protein>
    <submittedName>
        <fullName evidence="1">Uncharacterized protein</fullName>
    </submittedName>
</protein>
<evidence type="ECO:0000313" key="1">
    <source>
        <dbReference type="EMBL" id="MDT0351622.1"/>
    </source>
</evidence>
<name>A0ABU2NCD5_9PSEU</name>
<accession>A0ABU2NCD5</accession>
<proteinExistence type="predicted"/>
<sequence length="83" mass="9516">MQRDLCKVLVGAGKKHPWPEVIPSSRFGQRPSQPVAYTRVVPSLVVELDVDTAFEQHRWRHAARLVRMRRDLTMADLRPAPST</sequence>
<gene>
    <name evidence="1" type="ORF">RM445_19010</name>
</gene>